<evidence type="ECO:0000256" key="4">
    <source>
        <dbReference type="ARBA" id="ARBA00022989"/>
    </source>
</evidence>
<protein>
    <submittedName>
        <fullName evidence="8">Uncharacterized protein</fullName>
    </submittedName>
</protein>
<feature type="transmembrane region" description="Helical" evidence="7">
    <location>
        <begin position="272"/>
        <end position="300"/>
    </location>
</feature>
<evidence type="ECO:0000313" key="8">
    <source>
        <dbReference type="EMBL" id="BBO35776.1"/>
    </source>
</evidence>
<dbReference type="EMBL" id="AP021861">
    <property type="protein sequence ID" value="BBO35776.1"/>
    <property type="molecule type" value="Genomic_DNA"/>
</dbReference>
<dbReference type="Proteomes" id="UP000326837">
    <property type="component" value="Chromosome"/>
</dbReference>
<evidence type="ECO:0000256" key="1">
    <source>
        <dbReference type="ARBA" id="ARBA00004141"/>
    </source>
</evidence>
<dbReference type="InterPro" id="IPR036724">
    <property type="entry name" value="Cobalamin-bd_sf"/>
</dbReference>
<dbReference type="GO" id="GO:0016020">
    <property type="term" value="C:membrane"/>
    <property type="evidence" value="ECO:0007669"/>
    <property type="project" value="UniProtKB-SubCell"/>
</dbReference>
<dbReference type="InterPro" id="IPR002549">
    <property type="entry name" value="AI-2E-like"/>
</dbReference>
<dbReference type="SUPFAM" id="SSF52242">
    <property type="entry name" value="Cobalamin (vitamin B12)-binding domain"/>
    <property type="match status" value="1"/>
</dbReference>
<keyword evidence="3 7" id="KW-0812">Transmembrane</keyword>
<dbReference type="PANTHER" id="PTHR21716:SF64">
    <property type="entry name" value="AI-2 TRANSPORT PROTEIN TQSA"/>
    <property type="match status" value="1"/>
</dbReference>
<dbReference type="AlphaFoldDB" id="A0A5K7XM24"/>
<dbReference type="RefSeq" id="WP_152101077.1">
    <property type="nucleotide sequence ID" value="NZ_AP021861.1"/>
</dbReference>
<feature type="transmembrane region" description="Helical" evidence="7">
    <location>
        <begin position="333"/>
        <end position="351"/>
    </location>
</feature>
<dbReference type="GO" id="GO:0055085">
    <property type="term" value="P:transmembrane transport"/>
    <property type="evidence" value="ECO:0007669"/>
    <property type="project" value="TreeGrafter"/>
</dbReference>
<feature type="transmembrane region" description="Helical" evidence="7">
    <location>
        <begin position="33"/>
        <end position="50"/>
    </location>
</feature>
<evidence type="ECO:0000256" key="5">
    <source>
        <dbReference type="ARBA" id="ARBA00023136"/>
    </source>
</evidence>
<feature type="transmembrane region" description="Helical" evidence="7">
    <location>
        <begin position="209"/>
        <end position="232"/>
    </location>
</feature>
<accession>A0A5K7XM24</accession>
<comment type="similarity">
    <text evidence="2">Belongs to the autoinducer-2 exporter (AI-2E) (TC 2.A.86) family.</text>
</comment>
<keyword evidence="5 7" id="KW-0472">Membrane</keyword>
<dbReference type="PANTHER" id="PTHR21716">
    <property type="entry name" value="TRANSMEMBRANE PROTEIN"/>
    <property type="match status" value="1"/>
</dbReference>
<feature type="transmembrane region" description="Helical" evidence="7">
    <location>
        <begin position="371"/>
        <end position="397"/>
    </location>
</feature>
<dbReference type="GO" id="GO:0031419">
    <property type="term" value="F:cobalamin binding"/>
    <property type="evidence" value="ECO:0007669"/>
    <property type="project" value="InterPro"/>
</dbReference>
<sequence>MARSRTSSGASSPLLTLASIVVAIAALHVAKEILLPLALAIFLSFLLTPLADRLERWGLGRILSVISVVGVTFVVLGVLGWVVTSQLLDLNEQLPRWRNEIIKRVEDLRPDSPMLANFSDVIDEVTEKLSQDEAAPKPATPDATGEATRPGENQPNGKEPTATAEGGLWSRVKREFDDSPDAKLNGGGEPVDVRVVGMPPSPLGQVRDWLGPLVAPLTTAGIAIVLVIFILLKREDQRNRLLQLFGASNLHASTEALTDVTERVSKYLRMQFLINAGYGLAVGLGLAAIGVPSAITWGVLSFSLRFLPYIGPWMSAIMPLGVSIATSQGWTEPLMVATLFAVLELLVNNVAEPMLYGRSTGVSGVGVIVAAIFWTWIWGTIGLVLAMPLTVCVVVMARYIPALHFLAVLLGDHSSMLPPEKIYQRLLAGDCDEAEELATPLLTNGSLADAYDQAVIPALILAEDDRHSGRLHDDQVVLVLETARDLVDELGEIDAKQTPAEQTEVIDEASKRRPLRVLCIPLRDQADDISAVMLAQLLRKEGCEVERAAISALTSELVESVEMLQVDLVVLSSVPPLPSRSSRLLCRRLRDRYPQLPIVIGYWGGDRSEAIRRRLADDQSDITTTLAAAVERVRAIAARPQLAEKAG</sequence>
<reference evidence="9" key="1">
    <citation type="submission" date="2019-10" db="EMBL/GenBank/DDBJ databases">
        <title>Lacipirellula parvula gen. nov., sp. nov., representing a lineage of planctomycetes widespread in freshwater anoxic habitats, and description of the family Lacipirellulaceae.</title>
        <authorList>
            <person name="Dedysh S.N."/>
            <person name="Kulichevskaya I.S."/>
            <person name="Beletsky A.V."/>
            <person name="Rakitin A.L."/>
            <person name="Mardanov A.V."/>
            <person name="Ivanova A.A."/>
            <person name="Saltykova V.X."/>
            <person name="Rijpstra W.I.C."/>
            <person name="Sinninghe Damste J.S."/>
            <person name="Ravin N.V."/>
        </authorList>
    </citation>
    <scope>NUCLEOTIDE SEQUENCE [LARGE SCALE GENOMIC DNA]</scope>
    <source>
        <strain evidence="9">PX69</strain>
    </source>
</reference>
<feature type="transmembrane region" description="Helical" evidence="7">
    <location>
        <begin position="62"/>
        <end position="83"/>
    </location>
</feature>
<organism evidence="8 9">
    <name type="scientific">Lacipirellula parvula</name>
    <dbReference type="NCBI Taxonomy" id="2650471"/>
    <lineage>
        <taxon>Bacteria</taxon>
        <taxon>Pseudomonadati</taxon>
        <taxon>Planctomycetota</taxon>
        <taxon>Planctomycetia</taxon>
        <taxon>Pirellulales</taxon>
        <taxon>Lacipirellulaceae</taxon>
        <taxon>Lacipirellula</taxon>
    </lineage>
</organism>
<proteinExistence type="inferred from homology"/>
<evidence type="ECO:0000313" key="9">
    <source>
        <dbReference type="Proteomes" id="UP000326837"/>
    </source>
</evidence>
<name>A0A5K7XM24_9BACT</name>
<evidence type="ECO:0000256" key="3">
    <source>
        <dbReference type="ARBA" id="ARBA00022692"/>
    </source>
</evidence>
<evidence type="ECO:0000256" key="6">
    <source>
        <dbReference type="SAM" id="MobiDB-lite"/>
    </source>
</evidence>
<dbReference type="Gene3D" id="3.40.50.280">
    <property type="entry name" value="Cobalamin-binding domain"/>
    <property type="match status" value="1"/>
</dbReference>
<dbReference type="Pfam" id="PF01594">
    <property type="entry name" value="AI-2E_transport"/>
    <property type="match status" value="2"/>
</dbReference>
<feature type="region of interest" description="Disordered" evidence="6">
    <location>
        <begin position="127"/>
        <end position="170"/>
    </location>
</feature>
<evidence type="ECO:0000256" key="2">
    <source>
        <dbReference type="ARBA" id="ARBA00009773"/>
    </source>
</evidence>
<gene>
    <name evidence="8" type="ORF">PLANPX_5388</name>
</gene>
<dbReference type="GO" id="GO:0046872">
    <property type="term" value="F:metal ion binding"/>
    <property type="evidence" value="ECO:0007669"/>
    <property type="project" value="InterPro"/>
</dbReference>
<evidence type="ECO:0000256" key="7">
    <source>
        <dbReference type="SAM" id="Phobius"/>
    </source>
</evidence>
<dbReference type="KEGG" id="lpav:PLANPX_5388"/>
<keyword evidence="4 7" id="KW-1133">Transmembrane helix</keyword>
<comment type="subcellular location">
    <subcellularLocation>
        <location evidence="1">Membrane</location>
        <topology evidence="1">Multi-pass membrane protein</topology>
    </subcellularLocation>
</comment>
<keyword evidence="9" id="KW-1185">Reference proteome</keyword>